<evidence type="ECO:0000256" key="2">
    <source>
        <dbReference type="ARBA" id="ARBA00022515"/>
    </source>
</evidence>
<dbReference type="InterPro" id="IPR030846">
    <property type="entry name" value="DnaG_bac"/>
</dbReference>
<evidence type="ECO:0000256" key="6">
    <source>
        <dbReference type="ARBA" id="ARBA00022723"/>
    </source>
</evidence>
<evidence type="ECO:0000256" key="9">
    <source>
        <dbReference type="ARBA" id="ARBA00022842"/>
    </source>
</evidence>
<dbReference type="SMART" id="SM00493">
    <property type="entry name" value="TOPRIM"/>
    <property type="match status" value="1"/>
</dbReference>
<evidence type="ECO:0000256" key="3">
    <source>
        <dbReference type="ARBA" id="ARBA00022679"/>
    </source>
</evidence>
<evidence type="ECO:0000256" key="4">
    <source>
        <dbReference type="ARBA" id="ARBA00022695"/>
    </source>
</evidence>
<evidence type="ECO:0000256" key="1">
    <source>
        <dbReference type="ARBA" id="ARBA00022478"/>
    </source>
</evidence>
<dbReference type="InterPro" id="IPR036977">
    <property type="entry name" value="DNA_primase_Znf_CHC2"/>
</dbReference>
<dbReference type="PANTHER" id="PTHR30313">
    <property type="entry name" value="DNA PRIMASE"/>
    <property type="match status" value="1"/>
</dbReference>
<proteinExistence type="inferred from homology"/>
<dbReference type="Pfam" id="PF01807">
    <property type="entry name" value="Zn_ribbon_DnaG"/>
    <property type="match status" value="1"/>
</dbReference>
<dbReference type="CDD" id="cd03364">
    <property type="entry name" value="TOPRIM_DnaG_primases"/>
    <property type="match status" value="1"/>
</dbReference>
<evidence type="ECO:0000256" key="12">
    <source>
        <dbReference type="HAMAP-Rule" id="MF_00974"/>
    </source>
</evidence>
<keyword evidence="7 12" id="KW-0863">Zinc-finger</keyword>
<comment type="similarity">
    <text evidence="12">Belongs to the DnaG primase family.</text>
</comment>
<dbReference type="InterPro" id="IPR013264">
    <property type="entry name" value="DNAG_N"/>
</dbReference>
<dbReference type="Gene3D" id="3.90.980.10">
    <property type="entry name" value="DNA primase, catalytic core, N-terminal domain"/>
    <property type="match status" value="1"/>
</dbReference>
<dbReference type="Gene3D" id="3.40.1360.10">
    <property type="match status" value="1"/>
</dbReference>
<comment type="domain">
    <text evidence="12">Contains an N-terminal zinc-binding domain, a central core domain that contains the primase activity, and a C-terminal DnaB-binding domain.</text>
</comment>
<dbReference type="Proteomes" id="UP001604335">
    <property type="component" value="Unassembled WGS sequence"/>
</dbReference>
<keyword evidence="9" id="KW-0460">Magnesium</keyword>
<reference evidence="15" key="1">
    <citation type="journal article" date="2024" name="Algal Res.">
        <title>Biochemical, toxicological and genomic investigation of a high-biomass producing Limnothrix strain isolated from Italian shallow drinking water reservoir.</title>
        <authorList>
            <person name="Simonazzi M."/>
            <person name="Shishido T.K."/>
            <person name="Delbaje E."/>
            <person name="Wahlsten M."/>
            <person name="Fewer D.P."/>
            <person name="Sivonen K."/>
            <person name="Pezzolesi L."/>
            <person name="Pistocchi R."/>
        </authorList>
    </citation>
    <scope>NUCLEOTIDE SEQUENCE [LARGE SCALE GENOMIC DNA]</scope>
    <source>
        <strain evidence="15">LRLZ20PSL1</strain>
    </source>
</reference>
<keyword evidence="2 12" id="KW-0639">Primosome</keyword>
<dbReference type="InterPro" id="IPR002694">
    <property type="entry name" value="Znf_CHC2"/>
</dbReference>
<dbReference type="SMART" id="SM00400">
    <property type="entry name" value="ZnF_CHCC"/>
    <property type="match status" value="1"/>
</dbReference>
<sequence>MPHPIVRLHPDTVETVKQRADIVDVVSERVVLKKNGKDFKGLCPFHDDKSPSFTVSATKGFYYCFSCGAGGNAIKFLMELDKRSFGDVVLDLARRYQVPVQTLEPEQRQEIQRQITEREQLYEVLAVAAGFYAHALTQPVGARAMDYLLEERQLRQDTIQAFNLGYSPAGWDALYRYLVDQKRYAVSLVEKAGLIVPRKAGGGYYDRFRDRLMVPIRDPQGRTIGFGGRTLNGDEPKYLNSPETELFDKGKTLFGLDQAKTAIAKTDAAIVVEGYFDVIALHAAGIENAVAALGTALSLAQVKLLTRFTESKQIILNFDADSAGQKATERAIGEVEGLAYRGEIQLRVLNLPGGKDADEFLKTYSPDHYRTLIADAPLWLDWQLDRAIGSRDLRLADQFQAAVGDAVKLLSQLPNPATRSHYIRRCADLLGQKDSYFTLQLEQDLRSQVQGQRWHGRSAKWQRLGDSSLRESAEGQLLRIYLHLPDRRQQILAILEERELEFGLSHHRFLWRQILQLQDQWGQEATELAIELRSNPDLSHEDLAMVDRLLSLDERTLLDLDRPGLTIRAAIATIESLQCAKRCRHLLDAWLSHYLQTEVAAEALRRVFAGEPPIGSGNDKVISLRGGGGGGGGGGVAGNLALAPDPIDLERLEENLNRAYEQQQTFHDLYYQERRYLQQLQQERFTSFEDLAQNPSDGSISPLNQLF</sequence>
<comment type="caution">
    <text evidence="14">The sequence shown here is derived from an EMBL/GenBank/DDBJ whole genome shotgun (WGS) entry which is preliminary data.</text>
</comment>
<organism evidence="14 15">
    <name type="scientific">Limnothrix redekei LRLZ20PSL1</name>
    <dbReference type="NCBI Taxonomy" id="3112953"/>
    <lineage>
        <taxon>Bacteria</taxon>
        <taxon>Bacillati</taxon>
        <taxon>Cyanobacteriota</taxon>
        <taxon>Cyanophyceae</taxon>
        <taxon>Pseudanabaenales</taxon>
        <taxon>Pseudanabaenaceae</taxon>
        <taxon>Limnothrix</taxon>
    </lineage>
</organism>
<feature type="domain" description="Toprim" evidence="13">
    <location>
        <begin position="267"/>
        <end position="350"/>
    </location>
</feature>
<evidence type="ECO:0000256" key="5">
    <source>
        <dbReference type="ARBA" id="ARBA00022705"/>
    </source>
</evidence>
<feature type="zinc finger region" description="CHC2-type" evidence="12">
    <location>
        <begin position="43"/>
        <end position="67"/>
    </location>
</feature>
<dbReference type="InterPro" id="IPR034151">
    <property type="entry name" value="TOPRIM_DnaG_bac"/>
</dbReference>
<keyword evidence="5 12" id="KW-0235">DNA replication</keyword>
<dbReference type="HAMAP" id="MF_00974">
    <property type="entry name" value="DNA_primase_DnaG"/>
    <property type="match status" value="1"/>
</dbReference>
<comment type="function">
    <text evidence="12">RNA polymerase that catalyzes the synthesis of short RNA molecules used as primers for DNA polymerase during DNA replication.</text>
</comment>
<comment type="subunit">
    <text evidence="12">Monomer. Interacts with DnaB.</text>
</comment>
<protein>
    <recommendedName>
        <fullName evidence="12">DNA primase</fullName>
        <ecNumber evidence="12">2.7.7.101</ecNumber>
    </recommendedName>
</protein>
<evidence type="ECO:0000313" key="15">
    <source>
        <dbReference type="Proteomes" id="UP001604335"/>
    </source>
</evidence>
<dbReference type="Pfam" id="PF10410">
    <property type="entry name" value="DnaB_bind"/>
    <property type="match status" value="1"/>
</dbReference>
<dbReference type="SUPFAM" id="SSF57783">
    <property type="entry name" value="Zinc beta-ribbon"/>
    <property type="match status" value="1"/>
</dbReference>
<dbReference type="InterPro" id="IPR050219">
    <property type="entry name" value="DnaG_primase"/>
</dbReference>
<evidence type="ECO:0000256" key="7">
    <source>
        <dbReference type="ARBA" id="ARBA00022771"/>
    </source>
</evidence>
<dbReference type="PANTHER" id="PTHR30313:SF2">
    <property type="entry name" value="DNA PRIMASE"/>
    <property type="match status" value="1"/>
</dbReference>
<evidence type="ECO:0000256" key="11">
    <source>
        <dbReference type="ARBA" id="ARBA00023163"/>
    </source>
</evidence>
<comment type="cofactor">
    <cofactor evidence="12">
        <name>Zn(2+)</name>
        <dbReference type="ChEBI" id="CHEBI:29105"/>
    </cofactor>
    <text evidence="12">Binds 1 zinc ion per monomer.</text>
</comment>
<comment type="catalytic activity">
    <reaction evidence="12">
        <text>ssDNA + n NTP = ssDNA/pppN(pN)n-1 hybrid + (n-1) diphosphate.</text>
        <dbReference type="EC" id="2.7.7.101"/>
    </reaction>
</comment>
<dbReference type="SUPFAM" id="SSF56731">
    <property type="entry name" value="DNA primase core"/>
    <property type="match status" value="1"/>
</dbReference>
<keyword evidence="8 12" id="KW-0862">Zinc</keyword>
<dbReference type="EC" id="2.7.7.101" evidence="12"/>
<dbReference type="InterPro" id="IPR019475">
    <property type="entry name" value="DNA_primase_DnaB-bd"/>
</dbReference>
<dbReference type="InterPro" id="IPR037068">
    <property type="entry name" value="DNA_primase_core_N_sf"/>
</dbReference>
<dbReference type="PROSITE" id="PS50880">
    <property type="entry name" value="TOPRIM"/>
    <property type="match status" value="1"/>
</dbReference>
<keyword evidence="3 12" id="KW-0808">Transferase</keyword>
<dbReference type="Pfam" id="PF08275">
    <property type="entry name" value="DNAG_N"/>
    <property type="match status" value="1"/>
</dbReference>
<name>A0ABW7CBG6_9CYAN</name>
<gene>
    <name evidence="12 14" type="primary">dnaG</name>
    <name evidence="14" type="ORF">VPK24_11990</name>
</gene>
<keyword evidence="6 12" id="KW-0479">Metal-binding</keyword>
<dbReference type="EMBL" id="JAZAQF010000069">
    <property type="protein sequence ID" value="MFG3818361.1"/>
    <property type="molecule type" value="Genomic_DNA"/>
</dbReference>
<keyword evidence="11 12" id="KW-0804">Transcription</keyword>
<evidence type="ECO:0000313" key="14">
    <source>
        <dbReference type="EMBL" id="MFG3818361.1"/>
    </source>
</evidence>
<keyword evidence="15" id="KW-1185">Reference proteome</keyword>
<dbReference type="InterPro" id="IPR006171">
    <property type="entry name" value="TOPRIM_dom"/>
</dbReference>
<keyword evidence="4 12" id="KW-0548">Nucleotidyltransferase</keyword>
<evidence type="ECO:0000256" key="8">
    <source>
        <dbReference type="ARBA" id="ARBA00022833"/>
    </source>
</evidence>
<accession>A0ABW7CBG6</accession>
<dbReference type="Pfam" id="PF13155">
    <property type="entry name" value="Toprim_2"/>
    <property type="match status" value="1"/>
</dbReference>
<keyword evidence="10 12" id="KW-0238">DNA-binding</keyword>
<keyword evidence="1 12" id="KW-0240">DNA-directed RNA polymerase</keyword>
<dbReference type="NCBIfam" id="TIGR01391">
    <property type="entry name" value="dnaG"/>
    <property type="match status" value="1"/>
</dbReference>
<evidence type="ECO:0000256" key="10">
    <source>
        <dbReference type="ARBA" id="ARBA00023125"/>
    </source>
</evidence>
<dbReference type="Gene3D" id="3.90.580.10">
    <property type="entry name" value="Zinc finger, CHC2-type domain"/>
    <property type="match status" value="1"/>
</dbReference>
<evidence type="ECO:0000259" key="13">
    <source>
        <dbReference type="PROSITE" id="PS50880"/>
    </source>
</evidence>
<dbReference type="InterPro" id="IPR006295">
    <property type="entry name" value="DNA_primase_DnaG"/>
</dbReference>